<dbReference type="PANTHER" id="PTHR14003">
    <property type="entry name" value="TRANSCRIPTIONAL REPRESSOR PROTEIN YY"/>
    <property type="match status" value="1"/>
</dbReference>
<dbReference type="Pfam" id="PF00096">
    <property type="entry name" value="zf-C2H2"/>
    <property type="match status" value="3"/>
</dbReference>
<dbReference type="PROSITE" id="PS50157">
    <property type="entry name" value="ZINC_FINGER_C2H2_2"/>
    <property type="match status" value="4"/>
</dbReference>
<feature type="region of interest" description="Disordered" evidence="10">
    <location>
        <begin position="1"/>
        <end position="56"/>
    </location>
</feature>
<evidence type="ECO:0000256" key="5">
    <source>
        <dbReference type="ARBA" id="ARBA00022771"/>
    </source>
</evidence>
<dbReference type="InterPro" id="IPR013087">
    <property type="entry name" value="Znf_C2H2_type"/>
</dbReference>
<keyword evidence="8" id="KW-0539">Nucleus</keyword>
<dbReference type="InterPro" id="IPR036236">
    <property type="entry name" value="Znf_C2H2_sf"/>
</dbReference>
<dbReference type="GeneID" id="103052097"/>
<protein>
    <submittedName>
        <fullName evidence="13">Zinc finger protein 614-like</fullName>
    </submittedName>
</protein>
<dbReference type="FunFam" id="3.30.160.60:FF:002343">
    <property type="entry name" value="Zinc finger protein 33A"/>
    <property type="match status" value="2"/>
</dbReference>
<comment type="subcellular location">
    <subcellularLocation>
        <location evidence="1">Nucleus</location>
    </subcellularLocation>
</comment>
<keyword evidence="6" id="KW-0862">Zinc</keyword>
<evidence type="ECO:0000256" key="6">
    <source>
        <dbReference type="ARBA" id="ARBA00022833"/>
    </source>
</evidence>
<dbReference type="SUPFAM" id="SSF57667">
    <property type="entry name" value="beta-beta-alpha zinc fingers"/>
    <property type="match status" value="2"/>
</dbReference>
<dbReference type="FunFam" id="3.30.160.60:FF:001174">
    <property type="entry name" value="zinc finger protein 527 isoform X1"/>
    <property type="match status" value="1"/>
</dbReference>
<feature type="domain" description="C2H2-type" evidence="11">
    <location>
        <begin position="235"/>
        <end position="262"/>
    </location>
</feature>
<evidence type="ECO:0000256" key="10">
    <source>
        <dbReference type="SAM" id="MobiDB-lite"/>
    </source>
</evidence>
<evidence type="ECO:0000313" key="12">
    <source>
        <dbReference type="Proteomes" id="UP000695026"/>
    </source>
</evidence>
<evidence type="ECO:0000256" key="3">
    <source>
        <dbReference type="ARBA" id="ARBA00022723"/>
    </source>
</evidence>
<accession>A0A9F2RET2</accession>
<dbReference type="PANTHER" id="PTHR14003:SF23">
    <property type="entry name" value="ZINC FINGER PROTEIN 143"/>
    <property type="match status" value="1"/>
</dbReference>
<feature type="domain" description="C2H2-type" evidence="11">
    <location>
        <begin position="207"/>
        <end position="234"/>
    </location>
</feature>
<proteinExistence type="inferred from homology"/>
<keyword evidence="12" id="KW-1185">Reference proteome</keyword>
<dbReference type="GO" id="GO:0008270">
    <property type="term" value="F:zinc ion binding"/>
    <property type="evidence" value="ECO:0007669"/>
    <property type="project" value="UniProtKB-KW"/>
</dbReference>
<keyword evidence="7" id="KW-0238">DNA-binding</keyword>
<keyword evidence="3" id="KW-0479">Metal-binding</keyword>
<evidence type="ECO:0000256" key="8">
    <source>
        <dbReference type="ARBA" id="ARBA00023242"/>
    </source>
</evidence>
<dbReference type="SMART" id="SM00355">
    <property type="entry name" value="ZnF_C2H2"/>
    <property type="match status" value="4"/>
</dbReference>
<feature type="domain" description="C2H2-type" evidence="11">
    <location>
        <begin position="151"/>
        <end position="178"/>
    </location>
</feature>
<feature type="non-terminal residue" evidence="13">
    <location>
        <position position="1"/>
    </location>
</feature>
<dbReference type="PROSITE" id="PS00028">
    <property type="entry name" value="ZINC_FINGER_C2H2_1"/>
    <property type="match status" value="3"/>
</dbReference>
<dbReference type="OMA" id="SYCGATS"/>
<dbReference type="Proteomes" id="UP000695026">
    <property type="component" value="Unplaced"/>
</dbReference>
<evidence type="ECO:0000256" key="1">
    <source>
        <dbReference type="ARBA" id="ARBA00004123"/>
    </source>
</evidence>
<dbReference type="GO" id="GO:0031519">
    <property type="term" value="C:PcG protein complex"/>
    <property type="evidence" value="ECO:0007669"/>
    <property type="project" value="TreeGrafter"/>
</dbReference>
<dbReference type="GO" id="GO:0005667">
    <property type="term" value="C:transcription regulator complex"/>
    <property type="evidence" value="ECO:0007669"/>
    <property type="project" value="TreeGrafter"/>
</dbReference>
<evidence type="ECO:0000256" key="4">
    <source>
        <dbReference type="ARBA" id="ARBA00022737"/>
    </source>
</evidence>
<sequence>DQGPLEEDVMNVPKSEQESASPLEVQFSVEASWLGNDDPEKEEEPFQLGRPDLEQTGAGTKSLERAKMRFFPGPELEEIPGNQQASGKLQDSYLWKLAEKAFLCEDAERESFFQHRMEKCKRANNAGAALGRNFLQTLEVLKNDKKRLQKFKCSYCGATSNIRANIVVHERIHTGEKPYSCLTCSKSFSRKSTLVRHKRTHTGEKPYACSVCGKSFSIRCNLLRHERVHAGEKPFQCSYCLQSFSRRLLLVIHERTHTEEKQV</sequence>
<dbReference type="AlphaFoldDB" id="A0A9F2RET2"/>
<reference evidence="13" key="1">
    <citation type="submission" date="2025-08" db="UniProtKB">
        <authorList>
            <consortium name="RefSeq"/>
        </authorList>
    </citation>
    <scope>IDENTIFICATION</scope>
    <source>
        <tissue evidence="13">Liver</tissue>
    </source>
</reference>
<dbReference type="Gene3D" id="3.30.160.60">
    <property type="entry name" value="Classic Zinc Finger"/>
    <property type="match status" value="4"/>
</dbReference>
<organism evidence="12 13">
    <name type="scientific">Python bivittatus</name>
    <name type="common">Burmese python</name>
    <name type="synonym">Python molurus bivittatus</name>
    <dbReference type="NCBI Taxonomy" id="176946"/>
    <lineage>
        <taxon>Eukaryota</taxon>
        <taxon>Metazoa</taxon>
        <taxon>Chordata</taxon>
        <taxon>Craniata</taxon>
        <taxon>Vertebrata</taxon>
        <taxon>Euteleostomi</taxon>
        <taxon>Lepidosauria</taxon>
        <taxon>Squamata</taxon>
        <taxon>Bifurcata</taxon>
        <taxon>Unidentata</taxon>
        <taxon>Episquamata</taxon>
        <taxon>Toxicofera</taxon>
        <taxon>Serpentes</taxon>
        <taxon>Henophidia</taxon>
        <taxon>Pythonidae</taxon>
        <taxon>Python</taxon>
    </lineage>
</organism>
<evidence type="ECO:0000313" key="13">
    <source>
        <dbReference type="RefSeq" id="XP_007444420.2"/>
    </source>
</evidence>
<evidence type="ECO:0000256" key="2">
    <source>
        <dbReference type="ARBA" id="ARBA00006991"/>
    </source>
</evidence>
<name>A0A9F2RET2_PYTBI</name>
<keyword evidence="5 9" id="KW-0863">Zinc-finger</keyword>
<comment type="similarity">
    <text evidence="2">Belongs to the krueppel C2H2-type zinc-finger protein family.</text>
</comment>
<keyword evidence="4" id="KW-0677">Repeat</keyword>
<dbReference type="RefSeq" id="XP_007444420.2">
    <property type="nucleotide sequence ID" value="XM_007444358.3"/>
</dbReference>
<feature type="domain" description="C2H2-type" evidence="11">
    <location>
        <begin position="179"/>
        <end position="206"/>
    </location>
</feature>
<evidence type="ECO:0000256" key="9">
    <source>
        <dbReference type="PROSITE-ProRule" id="PRU00042"/>
    </source>
</evidence>
<dbReference type="GO" id="GO:0000785">
    <property type="term" value="C:chromatin"/>
    <property type="evidence" value="ECO:0007669"/>
    <property type="project" value="TreeGrafter"/>
</dbReference>
<dbReference type="KEGG" id="pbi:103052097"/>
<dbReference type="GO" id="GO:0000978">
    <property type="term" value="F:RNA polymerase II cis-regulatory region sequence-specific DNA binding"/>
    <property type="evidence" value="ECO:0007669"/>
    <property type="project" value="TreeGrafter"/>
</dbReference>
<dbReference type="GO" id="GO:0000981">
    <property type="term" value="F:DNA-binding transcription factor activity, RNA polymerase II-specific"/>
    <property type="evidence" value="ECO:0007669"/>
    <property type="project" value="TreeGrafter"/>
</dbReference>
<dbReference type="OrthoDB" id="9439903at2759"/>
<gene>
    <name evidence="13" type="primary">LOC103052097</name>
</gene>
<evidence type="ECO:0000256" key="7">
    <source>
        <dbReference type="ARBA" id="ARBA00023125"/>
    </source>
</evidence>
<evidence type="ECO:0000259" key="11">
    <source>
        <dbReference type="PROSITE" id="PS50157"/>
    </source>
</evidence>